<keyword evidence="2" id="KW-1185">Reference proteome</keyword>
<dbReference type="EMBL" id="JAUTXU010000136">
    <property type="protein sequence ID" value="KAK3704684.1"/>
    <property type="molecule type" value="Genomic_DNA"/>
</dbReference>
<organism evidence="1 2">
    <name type="scientific">Vermiconidia calcicola</name>
    <dbReference type="NCBI Taxonomy" id="1690605"/>
    <lineage>
        <taxon>Eukaryota</taxon>
        <taxon>Fungi</taxon>
        <taxon>Dikarya</taxon>
        <taxon>Ascomycota</taxon>
        <taxon>Pezizomycotina</taxon>
        <taxon>Dothideomycetes</taxon>
        <taxon>Dothideomycetidae</taxon>
        <taxon>Mycosphaerellales</taxon>
        <taxon>Extremaceae</taxon>
        <taxon>Vermiconidia</taxon>
    </lineage>
</organism>
<reference evidence="1" key="1">
    <citation type="submission" date="2023-07" db="EMBL/GenBank/DDBJ databases">
        <title>Black Yeasts Isolated from many extreme environments.</title>
        <authorList>
            <person name="Coleine C."/>
            <person name="Stajich J.E."/>
            <person name="Selbmann L."/>
        </authorList>
    </citation>
    <scope>NUCLEOTIDE SEQUENCE</scope>
    <source>
        <strain evidence="1">CCFEE 5714</strain>
    </source>
</reference>
<proteinExistence type="predicted"/>
<gene>
    <name evidence="1" type="primary">ank2</name>
    <name evidence="1" type="ORF">LTR37_013658</name>
</gene>
<accession>A0ACC3MVN0</accession>
<sequence length="1343" mass="149771">MSIELRAPPPPKEDRIAQVSDTETIRQLILTRAKFDQLSERLRRIYKGRRTSHTHIEEQIHIIGLVLQAIIDLYRTHTSVILPEPSGKRDSNALDYRNFSANGNGDVILPMLRRQEAFIDDILRILRDGAPSGLKRLQSDVPNIVHHLQAFLFEVNMVLVWLNSQTVATLQEQADNIVKYSGTVAELACSSAVSSEEHKLVPYASSRYLQTRLVAIAELRATEEDWFTGGQAGLEPSSIADELFLGNESRLVNVPSDRPELQQTLDELTRVQRVFSESAKYGQRANGTGIDVLRGHASAHVDECPCTCHNPRIYKGPRWLRRWGIDINLPPLRSCSFKFCMDRLTGARVRVARTPATRYNALQHTWRLDVGFSLSRTLEVSRLVTSDSAVFLYCTAGDVWGVKQLLSIGAASIYDVDEDGNTPLHVAARAGRVVLCWVLHDMGASPYEQNLDEDTPTSIAWRRTIRGDLDSARIATDFDPDKQFLHDTNFTPAHQFACGLIRAQDLEVRQLIGINDEDIHRWTPLHWATHMGNIYAIEALLGLNADPHRDPGVLTSACSSRFEDTEGVDLILRHGVDPNKADLEGFTPLQIASMRRNGSNVVRRLLEAGANVSDRFYGEFHDGLQGMTPLHFAASRAMREVCQMLLEAGADPDAQDDQGRTALMALVGGHAHNPVRSVDDIVQLLITYKTEVEHRDHSGMTAANLAVLSEDIDVLRALMAANVPIVHPPDRGPELNGCSRLAWPIEKRKHCVLDFLLKRQDIDPTDVIPGTRETLLHLLAKYGDHESIVIVENSMDVSRLDPDAVDSDQHSPDAYLRSRQVGVSSAMRSLLARVRKSKRIELRASSQRNTVAMSILQTTDRETLSVGPRFSMTENYDSDSSYASSSRTNQEDESDSGYASDESQILGRYHLATAGAPSVMDNLQDAKPTEGRAHVLPEQALNPGVRKNLELSDRLARLSRFSQLRENDINATSWLSFWYRSLLAPILERTLLLVRLLHGVPIVQLLSLIVRPPVKPGHSRVTWKCHCGTELYADFSNQDRMAVAMLSEKLNNPPGTITTPDITRIVSTGGSTSQAGNNGNPRQPAHPGGQLQSNSQPFSGNGRPSSLQPASPGGAQLTTHPPTPAASPKFLELCVNTGKLCQTLGETDVSAVWTDVQLFRTLRERYRKIRGWRIKRQFFLRPSDMDFVNFAFENKRRVHIYAKESFPPETAVGHGSYHYDPCPMQPCPPMPSTAFIHWLHHCNLDKEPMQRIWLDRLPKKLNEPVESSRDPMPIAWGMHVKEGADRAAIFWAMILMILVCIAPLVAYLVCTRDVQSATGIASTILACVALLWMAMQVDIAKNS</sequence>
<name>A0ACC3MVN0_9PEZI</name>
<evidence type="ECO:0000313" key="2">
    <source>
        <dbReference type="Proteomes" id="UP001281147"/>
    </source>
</evidence>
<dbReference type="Proteomes" id="UP001281147">
    <property type="component" value="Unassembled WGS sequence"/>
</dbReference>
<comment type="caution">
    <text evidence="1">The sequence shown here is derived from an EMBL/GenBank/DDBJ whole genome shotgun (WGS) entry which is preliminary data.</text>
</comment>
<evidence type="ECO:0000313" key="1">
    <source>
        <dbReference type="EMBL" id="KAK3704684.1"/>
    </source>
</evidence>
<protein>
    <submittedName>
        <fullName evidence="1">Ankyrin repeat</fullName>
    </submittedName>
</protein>